<feature type="non-terminal residue" evidence="3">
    <location>
        <position position="1"/>
    </location>
</feature>
<dbReference type="InParanoid" id="A0A6J2J686"/>
<name>A0A6J2J686_9PASS</name>
<keyword evidence="2" id="KW-1185">Reference proteome</keyword>
<accession>A0A6J2J686</accession>
<evidence type="ECO:0000313" key="2">
    <source>
        <dbReference type="Proteomes" id="UP000504627"/>
    </source>
</evidence>
<dbReference type="GeneID" id="114004101"/>
<gene>
    <name evidence="3" type="primary">LOC114004101</name>
</gene>
<sequence>GRPPPPADRAGLAALPHVPPPAPLTRRPAGLRPLPPPRRSQRWRLPLPPPLGPVGITSPSSSPASRLAVSSSLQKSTHLLRRHREGRNWLPAAVQGTRPAAGERRAPPAPARQHGLGRWRVLRLPWAFSEGVHSGTSSDFPP</sequence>
<organism evidence="2 3">
    <name type="scientific">Pipra filicauda</name>
    <name type="common">Wire-tailed manakin</name>
    <dbReference type="NCBI Taxonomy" id="649802"/>
    <lineage>
        <taxon>Eukaryota</taxon>
        <taxon>Metazoa</taxon>
        <taxon>Chordata</taxon>
        <taxon>Craniata</taxon>
        <taxon>Vertebrata</taxon>
        <taxon>Euteleostomi</taxon>
        <taxon>Archelosauria</taxon>
        <taxon>Archosauria</taxon>
        <taxon>Dinosauria</taxon>
        <taxon>Saurischia</taxon>
        <taxon>Theropoda</taxon>
        <taxon>Coelurosauria</taxon>
        <taxon>Aves</taxon>
        <taxon>Neognathae</taxon>
        <taxon>Neoaves</taxon>
        <taxon>Telluraves</taxon>
        <taxon>Australaves</taxon>
        <taxon>Passeriformes</taxon>
        <taxon>Pipridae</taxon>
        <taxon>Pipra</taxon>
    </lineage>
</organism>
<protein>
    <submittedName>
        <fullName evidence="3">Amyloid beta A4 precursor protein-binding family B member 1-interacting protein-like</fullName>
    </submittedName>
</protein>
<feature type="region of interest" description="Disordered" evidence="1">
    <location>
        <begin position="1"/>
        <end position="114"/>
    </location>
</feature>
<proteinExistence type="predicted"/>
<evidence type="ECO:0000256" key="1">
    <source>
        <dbReference type="SAM" id="MobiDB-lite"/>
    </source>
</evidence>
<dbReference type="AlphaFoldDB" id="A0A6J2J686"/>
<evidence type="ECO:0000313" key="3">
    <source>
        <dbReference type="RefSeq" id="XP_027607561.1"/>
    </source>
</evidence>
<reference evidence="3" key="1">
    <citation type="submission" date="2025-08" db="UniProtKB">
        <authorList>
            <consortium name="RefSeq"/>
        </authorList>
    </citation>
    <scope>IDENTIFICATION</scope>
    <source>
        <tissue evidence="3">Muscle</tissue>
    </source>
</reference>
<feature type="compositionally biased region" description="Low complexity" evidence="1">
    <location>
        <begin position="58"/>
        <end position="73"/>
    </location>
</feature>
<dbReference type="RefSeq" id="XP_027607561.1">
    <property type="nucleotide sequence ID" value="XM_027751760.2"/>
</dbReference>
<dbReference type="Proteomes" id="UP000504627">
    <property type="component" value="Unplaced"/>
</dbReference>